<reference evidence="2" key="1">
    <citation type="submission" date="2023-07" db="EMBL/GenBank/DDBJ databases">
        <title>draft genome sequence of fig (Ficus carica).</title>
        <authorList>
            <person name="Takahashi T."/>
            <person name="Nishimura K."/>
        </authorList>
    </citation>
    <scope>NUCLEOTIDE SEQUENCE</scope>
</reference>
<dbReference type="AlphaFoldDB" id="A0AA88APN3"/>
<evidence type="ECO:0000313" key="2">
    <source>
        <dbReference type="EMBL" id="GMN56735.1"/>
    </source>
</evidence>
<comment type="caution">
    <text evidence="2">The sequence shown here is derived from an EMBL/GenBank/DDBJ whole genome shotgun (WGS) entry which is preliminary data.</text>
</comment>
<dbReference type="EMBL" id="BTGU01000065">
    <property type="protein sequence ID" value="GMN56735.1"/>
    <property type="molecule type" value="Genomic_DNA"/>
</dbReference>
<dbReference type="Proteomes" id="UP001187192">
    <property type="component" value="Unassembled WGS sequence"/>
</dbReference>
<accession>A0AA88APN3</accession>
<proteinExistence type="predicted"/>
<feature type="region of interest" description="Disordered" evidence="1">
    <location>
        <begin position="1"/>
        <end position="28"/>
    </location>
</feature>
<name>A0AA88APN3_FICCA</name>
<organism evidence="2 3">
    <name type="scientific">Ficus carica</name>
    <name type="common">Common fig</name>
    <dbReference type="NCBI Taxonomy" id="3494"/>
    <lineage>
        <taxon>Eukaryota</taxon>
        <taxon>Viridiplantae</taxon>
        <taxon>Streptophyta</taxon>
        <taxon>Embryophyta</taxon>
        <taxon>Tracheophyta</taxon>
        <taxon>Spermatophyta</taxon>
        <taxon>Magnoliopsida</taxon>
        <taxon>eudicotyledons</taxon>
        <taxon>Gunneridae</taxon>
        <taxon>Pentapetalae</taxon>
        <taxon>rosids</taxon>
        <taxon>fabids</taxon>
        <taxon>Rosales</taxon>
        <taxon>Moraceae</taxon>
        <taxon>Ficeae</taxon>
        <taxon>Ficus</taxon>
    </lineage>
</organism>
<feature type="compositionally biased region" description="Basic residues" evidence="1">
    <location>
        <begin position="1"/>
        <end position="11"/>
    </location>
</feature>
<evidence type="ECO:0000256" key="1">
    <source>
        <dbReference type="SAM" id="MobiDB-lite"/>
    </source>
</evidence>
<sequence length="55" mass="6673">MRKKGGRRRRNRENVRDGRRWQGGQRHCRRRAKEIVGMRNLGVVEREKDENNEKG</sequence>
<gene>
    <name evidence="2" type="ORF">TIFTF001_025854</name>
</gene>
<protein>
    <submittedName>
        <fullName evidence="2">Uncharacterized protein</fullName>
    </submittedName>
</protein>
<keyword evidence="3" id="KW-1185">Reference proteome</keyword>
<evidence type="ECO:0000313" key="3">
    <source>
        <dbReference type="Proteomes" id="UP001187192"/>
    </source>
</evidence>